<reference evidence="2" key="1">
    <citation type="journal article" date="2019" name="Int. J. Syst. Evol. Microbiol.">
        <title>The Global Catalogue of Microorganisms (GCM) 10K type strain sequencing project: providing services to taxonomists for standard genome sequencing and annotation.</title>
        <authorList>
            <consortium name="The Broad Institute Genomics Platform"/>
            <consortium name="The Broad Institute Genome Sequencing Center for Infectious Disease"/>
            <person name="Wu L."/>
            <person name="Ma J."/>
        </authorList>
    </citation>
    <scope>NUCLEOTIDE SEQUENCE [LARGE SCALE GENOMIC DNA]</scope>
    <source>
        <strain evidence="2">KCTC 42662</strain>
    </source>
</reference>
<protein>
    <submittedName>
        <fullName evidence="1">HAD family hydrolase</fullName>
    </submittedName>
</protein>
<dbReference type="InterPro" id="IPR051806">
    <property type="entry name" value="HAD-like_SPP"/>
</dbReference>
<accession>A0ABW5KDL4</accession>
<dbReference type="NCBIfam" id="TIGR01509">
    <property type="entry name" value="HAD-SF-IA-v3"/>
    <property type="match status" value="1"/>
</dbReference>
<organism evidence="1 2">
    <name type="scientific">Sphingobacterium suaedae</name>
    <dbReference type="NCBI Taxonomy" id="1686402"/>
    <lineage>
        <taxon>Bacteria</taxon>
        <taxon>Pseudomonadati</taxon>
        <taxon>Bacteroidota</taxon>
        <taxon>Sphingobacteriia</taxon>
        <taxon>Sphingobacteriales</taxon>
        <taxon>Sphingobacteriaceae</taxon>
        <taxon>Sphingobacterium</taxon>
    </lineage>
</organism>
<dbReference type="InterPro" id="IPR023198">
    <property type="entry name" value="PGP-like_dom2"/>
</dbReference>
<dbReference type="RefSeq" id="WP_380901415.1">
    <property type="nucleotide sequence ID" value="NZ_JBHUEG010000007.1"/>
</dbReference>
<dbReference type="NCBIfam" id="TIGR01549">
    <property type="entry name" value="HAD-SF-IA-v1"/>
    <property type="match status" value="1"/>
</dbReference>
<dbReference type="SUPFAM" id="SSF56784">
    <property type="entry name" value="HAD-like"/>
    <property type="match status" value="1"/>
</dbReference>
<dbReference type="Gene3D" id="1.10.150.240">
    <property type="entry name" value="Putative phosphatase, domain 2"/>
    <property type="match status" value="1"/>
</dbReference>
<dbReference type="InterPro" id="IPR023214">
    <property type="entry name" value="HAD_sf"/>
</dbReference>
<comment type="caution">
    <text evidence="1">The sequence shown here is derived from an EMBL/GenBank/DDBJ whole genome shotgun (WGS) entry which is preliminary data.</text>
</comment>
<proteinExistence type="predicted"/>
<gene>
    <name evidence="1" type="ORF">ACFSR5_05200</name>
</gene>
<sequence length="203" mass="22109">MNALAQKKFQLLQDKSESYKALLYDVDGTLADNMAAHRAAYVATSAEHGIDLDDRIVDELAGWPTIDVAAEISTRYGVKFDLLHFAKRKSAIFIERFIRDTQPIDYVLAHLLANVGKKKIGIVSGGSRSTLQITLEVINVLGKFETLVCAGDTAEGKPSPQPFLLAAKHLDVDPKDCLVFEDGNPGVQGAIAAGMGWIRIDQI</sequence>
<dbReference type="SFLD" id="SFLDG01129">
    <property type="entry name" value="C1.5:_HAD__Beta-PGM__Phosphata"/>
    <property type="match status" value="1"/>
</dbReference>
<dbReference type="InterPro" id="IPR006439">
    <property type="entry name" value="HAD-SF_hydro_IA"/>
</dbReference>
<keyword evidence="2" id="KW-1185">Reference proteome</keyword>
<dbReference type="InterPro" id="IPR036412">
    <property type="entry name" value="HAD-like_sf"/>
</dbReference>
<dbReference type="EMBL" id="JBHULR010000003">
    <property type="protein sequence ID" value="MFD2547042.1"/>
    <property type="molecule type" value="Genomic_DNA"/>
</dbReference>
<name>A0ABW5KDL4_9SPHI</name>
<evidence type="ECO:0000313" key="1">
    <source>
        <dbReference type="EMBL" id="MFD2547042.1"/>
    </source>
</evidence>
<dbReference type="SFLD" id="SFLDS00003">
    <property type="entry name" value="Haloacid_Dehalogenase"/>
    <property type="match status" value="1"/>
</dbReference>
<evidence type="ECO:0000313" key="2">
    <source>
        <dbReference type="Proteomes" id="UP001597545"/>
    </source>
</evidence>
<dbReference type="Gene3D" id="3.40.50.1000">
    <property type="entry name" value="HAD superfamily/HAD-like"/>
    <property type="match status" value="1"/>
</dbReference>
<dbReference type="Pfam" id="PF00702">
    <property type="entry name" value="Hydrolase"/>
    <property type="match status" value="1"/>
</dbReference>
<keyword evidence="1" id="KW-0378">Hydrolase</keyword>
<dbReference type="GO" id="GO:0016787">
    <property type="term" value="F:hydrolase activity"/>
    <property type="evidence" value="ECO:0007669"/>
    <property type="project" value="UniProtKB-KW"/>
</dbReference>
<dbReference type="PANTHER" id="PTHR43481:SF4">
    <property type="entry name" value="GLYCEROL-1-PHOSPHATE PHOSPHOHYDROLASE 1-RELATED"/>
    <property type="match status" value="1"/>
</dbReference>
<dbReference type="PANTHER" id="PTHR43481">
    <property type="entry name" value="FRUCTOSE-1-PHOSPHATE PHOSPHATASE"/>
    <property type="match status" value="1"/>
</dbReference>
<dbReference type="Proteomes" id="UP001597545">
    <property type="component" value="Unassembled WGS sequence"/>
</dbReference>